<comment type="caution">
    <text evidence="3">The sequence shown here is derived from an EMBL/GenBank/DDBJ whole genome shotgun (WGS) entry which is preliminary data.</text>
</comment>
<evidence type="ECO:0000259" key="2">
    <source>
        <dbReference type="Pfam" id="PF20905"/>
    </source>
</evidence>
<dbReference type="InterPro" id="IPR031835">
    <property type="entry name" value="ExsD_N"/>
</dbReference>
<feature type="domain" description="Antiactivator protein ExsD C-terminal" evidence="2">
    <location>
        <begin position="214"/>
        <end position="267"/>
    </location>
</feature>
<dbReference type="InterPro" id="IPR048312">
    <property type="entry name" value="ExsD_C"/>
</dbReference>
<evidence type="ECO:0000313" key="4">
    <source>
        <dbReference type="Proteomes" id="UP000005149"/>
    </source>
</evidence>
<dbReference type="Gene3D" id="1.10.8.520">
    <property type="entry name" value="ExsD N-terminal domain-like"/>
    <property type="match status" value="1"/>
</dbReference>
<accession>K1JPH5</accession>
<protein>
    <recommendedName>
        <fullName evidence="5">ExsD protein</fullName>
    </recommendedName>
</protein>
<dbReference type="InterPro" id="IPR043101">
    <property type="entry name" value="ExsD_dom1"/>
</dbReference>
<dbReference type="Pfam" id="PF16806">
    <property type="entry name" value="ExsD"/>
    <property type="match status" value="1"/>
</dbReference>
<dbReference type="Gene3D" id="1.20.1270.190">
    <property type="match status" value="2"/>
</dbReference>
<evidence type="ECO:0000313" key="3">
    <source>
        <dbReference type="EMBL" id="EKB28563.1"/>
    </source>
</evidence>
<feature type="domain" description="Antiactivator protein ExsD N-terminal" evidence="1">
    <location>
        <begin position="41"/>
        <end position="100"/>
    </location>
</feature>
<name>K1JPH5_9GAMM</name>
<sequence>MSQQDHHSPKRGLFAGRRVTVVQPERLSLEQLVGQQSVLCYQDAGVLTAQQLNLLQRVLPRTRLEGLLASVWLQRRLEVAMAVSRQDMQRILRSAANAEEGSWVEQLGDVINLAERPLLWHWVLYPLHRWWVCHQEPLHSGWTTELAQLQIMRRQLNAQAVFWQTVVDVQSGIESKIDAQLAQLTRREQELLQLQAECETRLHLAWPAWYARHTTEGELQTLMPVPLELEKFWHLLEALPVQSTAAEPLHAWLAERGLALSQDRFYWLPQAR</sequence>
<organism evidence="3 4">
    <name type="scientific">Aeromonas dhakensis</name>
    <dbReference type="NCBI Taxonomy" id="196024"/>
    <lineage>
        <taxon>Bacteria</taxon>
        <taxon>Pseudomonadati</taxon>
        <taxon>Pseudomonadota</taxon>
        <taxon>Gammaproteobacteria</taxon>
        <taxon>Aeromonadales</taxon>
        <taxon>Aeromonadaceae</taxon>
        <taxon>Aeromonas</taxon>
    </lineage>
</organism>
<evidence type="ECO:0008006" key="5">
    <source>
        <dbReference type="Google" id="ProtNLM"/>
    </source>
</evidence>
<evidence type="ECO:0000259" key="1">
    <source>
        <dbReference type="Pfam" id="PF16806"/>
    </source>
</evidence>
<proteinExistence type="predicted"/>
<gene>
    <name evidence="3" type="ORF">HMPREF1171_01797</name>
</gene>
<dbReference type="EMBL" id="AGWR01000014">
    <property type="protein sequence ID" value="EKB28563.1"/>
    <property type="molecule type" value="Genomic_DNA"/>
</dbReference>
<keyword evidence="4" id="KW-1185">Reference proteome</keyword>
<dbReference type="Proteomes" id="UP000005149">
    <property type="component" value="Unassembled WGS sequence"/>
</dbReference>
<dbReference type="RefSeq" id="WP_005302420.1">
    <property type="nucleotide sequence ID" value="NZ_JAAKKH010000003.1"/>
</dbReference>
<reference evidence="3 4" key="1">
    <citation type="submission" date="2012-06" db="EMBL/GenBank/DDBJ databases">
        <title>The Genome Sequence of Aeromonas hydrophila SSU.</title>
        <authorList>
            <consortium name="The Broad Institute Genome Sequencing Platform"/>
            <person name="Earl A."/>
            <person name="Ward D."/>
            <person name="Feldgarden M."/>
            <person name="Gevers D."/>
            <person name="Chopra A."/>
            <person name="Walker B."/>
            <person name="Young S.K."/>
            <person name="Zeng Q."/>
            <person name="Gargeya S."/>
            <person name="Fitzgerald M."/>
            <person name="Haas B."/>
            <person name="Abouelleil A."/>
            <person name="Alvarado L."/>
            <person name="Arachchi H.M."/>
            <person name="Berlin A.M."/>
            <person name="Chapman S.B."/>
            <person name="Goldberg J."/>
            <person name="Griggs A."/>
            <person name="Gujja S."/>
            <person name="Hansen M."/>
            <person name="Howarth C."/>
            <person name="Imamovic A."/>
            <person name="Larimer J."/>
            <person name="McCowan C."/>
            <person name="Montmayeur A."/>
            <person name="Murphy C."/>
            <person name="Neiman D."/>
            <person name="Pearson M."/>
            <person name="Priest M."/>
            <person name="Roberts A."/>
            <person name="Saif S."/>
            <person name="Shea T."/>
            <person name="Sisk P."/>
            <person name="Sykes S."/>
            <person name="Wortman J."/>
            <person name="Nusbaum C."/>
            <person name="Birren B."/>
        </authorList>
    </citation>
    <scope>NUCLEOTIDE SEQUENCE [LARGE SCALE GENOMIC DNA]</scope>
    <source>
        <strain evidence="3 4">SSU</strain>
    </source>
</reference>
<dbReference type="Pfam" id="PF20905">
    <property type="entry name" value="ExsD_C"/>
    <property type="match status" value="1"/>
</dbReference>
<dbReference type="PATRIC" id="fig|1073377.4.peg.1846"/>
<dbReference type="HOGENOM" id="CLU_1021707_0_0_6"/>
<dbReference type="AlphaFoldDB" id="K1JPH5"/>
<dbReference type="InterPro" id="IPR043102">
    <property type="entry name" value="ExsD_dom2"/>
</dbReference>